<dbReference type="GO" id="GO:0032993">
    <property type="term" value="C:protein-DNA complex"/>
    <property type="evidence" value="ECO:0007669"/>
    <property type="project" value="TreeGrafter"/>
</dbReference>
<organism evidence="6 7">
    <name type="scientific">Bordetella genomosp. 11</name>
    <dbReference type="NCBI Taxonomy" id="1416808"/>
    <lineage>
        <taxon>Bacteria</taxon>
        <taxon>Pseudomonadati</taxon>
        <taxon>Pseudomonadota</taxon>
        <taxon>Betaproteobacteria</taxon>
        <taxon>Burkholderiales</taxon>
        <taxon>Alcaligenaceae</taxon>
        <taxon>Bordetella</taxon>
    </lineage>
</organism>
<dbReference type="InterPro" id="IPR000847">
    <property type="entry name" value="LysR_HTH_N"/>
</dbReference>
<comment type="similarity">
    <text evidence="1">Belongs to the LysR transcriptional regulatory family.</text>
</comment>
<dbReference type="PROSITE" id="PS50931">
    <property type="entry name" value="HTH_LYSR"/>
    <property type="match status" value="1"/>
</dbReference>
<feature type="domain" description="HTH lysR-type" evidence="5">
    <location>
        <begin position="1"/>
        <end position="60"/>
    </location>
</feature>
<evidence type="ECO:0000313" key="6">
    <source>
        <dbReference type="EMBL" id="OZI61783.1"/>
    </source>
</evidence>
<evidence type="ECO:0000256" key="2">
    <source>
        <dbReference type="ARBA" id="ARBA00023015"/>
    </source>
</evidence>
<evidence type="ECO:0000313" key="7">
    <source>
        <dbReference type="Proteomes" id="UP000215767"/>
    </source>
</evidence>
<dbReference type="SUPFAM" id="SSF53850">
    <property type="entry name" value="Periplasmic binding protein-like II"/>
    <property type="match status" value="1"/>
</dbReference>
<evidence type="ECO:0000256" key="3">
    <source>
        <dbReference type="ARBA" id="ARBA00023125"/>
    </source>
</evidence>
<dbReference type="OrthoDB" id="9157176at2"/>
<dbReference type="InterPro" id="IPR005119">
    <property type="entry name" value="LysR_subst-bd"/>
</dbReference>
<dbReference type="CDD" id="cd08414">
    <property type="entry name" value="PBP2_LTTR_aromatics_like"/>
    <property type="match status" value="1"/>
</dbReference>
<comment type="caution">
    <text evidence="6">The sequence shown here is derived from an EMBL/GenBank/DDBJ whole genome shotgun (WGS) entry which is preliminary data.</text>
</comment>
<keyword evidence="2" id="KW-0805">Transcription regulation</keyword>
<dbReference type="Pfam" id="PF03466">
    <property type="entry name" value="LysR_substrate"/>
    <property type="match status" value="1"/>
</dbReference>
<dbReference type="Gene3D" id="1.10.10.10">
    <property type="entry name" value="Winged helix-like DNA-binding domain superfamily/Winged helix DNA-binding domain"/>
    <property type="match status" value="1"/>
</dbReference>
<dbReference type="GO" id="GO:0003700">
    <property type="term" value="F:DNA-binding transcription factor activity"/>
    <property type="evidence" value="ECO:0007669"/>
    <property type="project" value="InterPro"/>
</dbReference>
<dbReference type="PRINTS" id="PR00039">
    <property type="entry name" value="HTHLYSR"/>
</dbReference>
<dbReference type="PANTHER" id="PTHR30346">
    <property type="entry name" value="TRANSCRIPTIONAL DUAL REGULATOR HCAR-RELATED"/>
    <property type="match status" value="1"/>
</dbReference>
<name>A0A261ULJ8_9BORD</name>
<keyword evidence="4" id="KW-0804">Transcription</keyword>
<dbReference type="AlphaFoldDB" id="A0A261ULJ8"/>
<dbReference type="EMBL" id="NEVS01000004">
    <property type="protein sequence ID" value="OZI61783.1"/>
    <property type="molecule type" value="Genomic_DNA"/>
</dbReference>
<keyword evidence="7" id="KW-1185">Reference proteome</keyword>
<dbReference type="Gene3D" id="3.40.190.10">
    <property type="entry name" value="Periplasmic binding protein-like II"/>
    <property type="match status" value="2"/>
</dbReference>
<dbReference type="FunFam" id="1.10.10.10:FF:000001">
    <property type="entry name" value="LysR family transcriptional regulator"/>
    <property type="match status" value="1"/>
</dbReference>
<gene>
    <name evidence="6" type="ORF">CAL28_21280</name>
</gene>
<evidence type="ECO:0000256" key="1">
    <source>
        <dbReference type="ARBA" id="ARBA00009437"/>
    </source>
</evidence>
<dbReference type="InterPro" id="IPR036388">
    <property type="entry name" value="WH-like_DNA-bd_sf"/>
</dbReference>
<dbReference type="Pfam" id="PF00126">
    <property type="entry name" value="HTH_1"/>
    <property type="match status" value="1"/>
</dbReference>
<evidence type="ECO:0000256" key="4">
    <source>
        <dbReference type="ARBA" id="ARBA00023163"/>
    </source>
</evidence>
<proteinExistence type="inferred from homology"/>
<protein>
    <recommendedName>
        <fullName evidence="5">HTH lysR-type domain-containing protein</fullName>
    </recommendedName>
</protein>
<keyword evidence="3" id="KW-0238">DNA-binding</keyword>
<dbReference type="InterPro" id="IPR036390">
    <property type="entry name" value="WH_DNA-bd_sf"/>
</dbReference>
<sequence length="298" mass="32401">MALFSRQLIAFMAVAEELHFGRAAQRLHVSQPPLSQQVRLFEERIGVPLIERSTRTVRLTVAGLALRDALQRLMDDGDAAVTAARRVAIGAAGLLRIGFTPTAAYRLVPAAVGIYHQRHPGVHLSMVEADTAQLHALLRQDRLDIAITRRHENLVDDDLRMEPIDSEPLVVALPAHHPLAGRDDIDIAELADLPLVGFVRAKSEYFHALLNDLFSANGVAPNIIMESLLPTLLTPVEAGVGVAVVPASISDLRPRGVRYLPLKAKVLPRSILYVAYRKDDNNPAVPGLREALVGAGAI</sequence>
<evidence type="ECO:0000259" key="5">
    <source>
        <dbReference type="PROSITE" id="PS50931"/>
    </source>
</evidence>
<dbReference type="GO" id="GO:0003677">
    <property type="term" value="F:DNA binding"/>
    <property type="evidence" value="ECO:0007669"/>
    <property type="project" value="UniProtKB-KW"/>
</dbReference>
<dbReference type="PANTHER" id="PTHR30346:SF0">
    <property type="entry name" value="HCA OPERON TRANSCRIPTIONAL ACTIVATOR HCAR"/>
    <property type="match status" value="1"/>
</dbReference>
<dbReference type="RefSeq" id="WP_094843173.1">
    <property type="nucleotide sequence ID" value="NZ_NEVS01000004.1"/>
</dbReference>
<accession>A0A261ULJ8</accession>
<reference evidence="7" key="1">
    <citation type="submission" date="2017-05" db="EMBL/GenBank/DDBJ databases">
        <title>Complete and WGS of Bordetella genogroups.</title>
        <authorList>
            <person name="Spilker T."/>
            <person name="Lipuma J."/>
        </authorList>
    </citation>
    <scope>NUCLEOTIDE SEQUENCE [LARGE SCALE GENOMIC DNA]</scope>
    <source>
        <strain evidence="7">AU8856</strain>
    </source>
</reference>
<dbReference type="SUPFAM" id="SSF46785">
    <property type="entry name" value="Winged helix' DNA-binding domain"/>
    <property type="match status" value="1"/>
</dbReference>
<dbReference type="Proteomes" id="UP000215767">
    <property type="component" value="Unassembled WGS sequence"/>
</dbReference>